<feature type="domain" description="EngA-type G" evidence="11">
    <location>
        <begin position="183"/>
        <end position="358"/>
    </location>
</feature>
<name>A0A8S8XBR1_9PROT</name>
<dbReference type="NCBIfam" id="TIGR00231">
    <property type="entry name" value="small_GTP"/>
    <property type="match status" value="2"/>
</dbReference>
<evidence type="ECO:0000256" key="7">
    <source>
        <dbReference type="ARBA" id="ARBA00032345"/>
    </source>
</evidence>
<dbReference type="Proteomes" id="UP000681075">
    <property type="component" value="Unassembled WGS sequence"/>
</dbReference>
<reference evidence="12" key="1">
    <citation type="submission" date="2021-02" db="EMBL/GenBank/DDBJ databases">
        <title>Genome sequence of Rhodospirillales sp. strain TMPK1 isolated from soil.</title>
        <authorList>
            <person name="Nakai R."/>
            <person name="Kusada H."/>
            <person name="Tamaki H."/>
        </authorList>
    </citation>
    <scope>NUCLEOTIDE SEQUENCE</scope>
    <source>
        <strain evidence="12">TMPK1</strain>
    </source>
</reference>
<dbReference type="AlphaFoldDB" id="A0A8S8XBR1"/>
<feature type="binding site" evidence="8">
    <location>
        <begin position="189"/>
        <end position="196"/>
    </location>
    <ligand>
        <name>GTP</name>
        <dbReference type="ChEBI" id="CHEBI:37565"/>
        <label>2</label>
    </ligand>
</feature>
<feature type="binding site" evidence="8">
    <location>
        <begin position="58"/>
        <end position="62"/>
    </location>
    <ligand>
        <name>GTP</name>
        <dbReference type="ChEBI" id="CHEBI:37565"/>
        <label>1</label>
    </ligand>
</feature>
<evidence type="ECO:0000256" key="9">
    <source>
        <dbReference type="PROSITE-ProRule" id="PRU01049"/>
    </source>
</evidence>
<dbReference type="Pfam" id="PF14714">
    <property type="entry name" value="KH_dom-like"/>
    <property type="match status" value="1"/>
</dbReference>
<dbReference type="PANTHER" id="PTHR43834">
    <property type="entry name" value="GTPASE DER"/>
    <property type="match status" value="1"/>
</dbReference>
<dbReference type="InterPro" id="IPR006073">
    <property type="entry name" value="GTP-bd"/>
</dbReference>
<dbReference type="HAMAP" id="MF_00195">
    <property type="entry name" value="GTPase_Der"/>
    <property type="match status" value="1"/>
</dbReference>
<evidence type="ECO:0000256" key="4">
    <source>
        <dbReference type="ARBA" id="ARBA00022737"/>
    </source>
</evidence>
<dbReference type="InterPro" id="IPR015946">
    <property type="entry name" value="KH_dom-like_a/b"/>
</dbReference>
<dbReference type="SMART" id="SM00382">
    <property type="entry name" value="AAA"/>
    <property type="match status" value="2"/>
</dbReference>
<dbReference type="InterPro" id="IPR005225">
    <property type="entry name" value="Small_GTP-bd"/>
</dbReference>
<dbReference type="EMBL" id="BOPV01000001">
    <property type="protein sequence ID" value="GIL39492.1"/>
    <property type="molecule type" value="Genomic_DNA"/>
</dbReference>
<dbReference type="PANTHER" id="PTHR43834:SF6">
    <property type="entry name" value="GTPASE DER"/>
    <property type="match status" value="1"/>
</dbReference>
<sequence length="454" mass="50035">MTALARVALVGRPNVGKSTLFNRLVRKKLAIVDDSAGTTRDWREAEADLAGLRFLAIDTAGLEDARGDVMEARMRQGTERALAEADVALFVIDAREGVTPTDRYFADVMRKQSTPVILVVNKVEGRATMSGLGEAYALGLGDPVPLSAVHGDGFADLYEALVPYVPVPEEGDEEAREEGPRKINLAIVGRPNAGKSTLLNALVGDERALTGPEPGLTRDSIHVEWTYKDRPIRLVDTAGMRKRARVVDVLEKAAVDETLRAIRLAHVVVLVLDANAILDKQDLTIARLVEEEGRALVLAVNKWDIVDDKNESVQRLKDRIQTSLAQVREIVALPISAKKERGLDKLMDAVLTMHDLWDTRIATGRLNRWLAGMTQSHPPPAVSGRANRARYMTQIKARPPTFALWCSHPEALPDSYVRYLVNGLRDAFKLPGIPIRFLLRKGENPYADKGSDED</sequence>
<keyword evidence="4 10" id="KW-0677">Repeat</keyword>
<evidence type="ECO:0000256" key="6">
    <source>
        <dbReference type="ARBA" id="ARBA00023134"/>
    </source>
</evidence>
<dbReference type="Gene3D" id="3.40.50.300">
    <property type="entry name" value="P-loop containing nucleotide triphosphate hydrolases"/>
    <property type="match status" value="2"/>
</dbReference>
<dbReference type="InterPro" id="IPR027417">
    <property type="entry name" value="P-loop_NTPase"/>
</dbReference>
<comment type="caution">
    <text evidence="12">The sequence shown here is derived from an EMBL/GenBank/DDBJ whole genome shotgun (WGS) entry which is preliminary data.</text>
</comment>
<evidence type="ECO:0000256" key="8">
    <source>
        <dbReference type="HAMAP-Rule" id="MF_00195"/>
    </source>
</evidence>
<dbReference type="CDD" id="cd01894">
    <property type="entry name" value="EngA1"/>
    <property type="match status" value="1"/>
</dbReference>
<dbReference type="RefSeq" id="WP_420242595.1">
    <property type="nucleotide sequence ID" value="NZ_BOPV01000001.1"/>
</dbReference>
<feature type="binding site" evidence="8">
    <location>
        <begin position="236"/>
        <end position="240"/>
    </location>
    <ligand>
        <name>GTP</name>
        <dbReference type="ChEBI" id="CHEBI:37565"/>
        <label>2</label>
    </ligand>
</feature>
<feature type="domain" description="EngA-type G" evidence="11">
    <location>
        <begin position="5"/>
        <end position="169"/>
    </location>
</feature>
<dbReference type="PRINTS" id="PR00326">
    <property type="entry name" value="GTP1OBG"/>
</dbReference>
<evidence type="ECO:0000256" key="1">
    <source>
        <dbReference type="ARBA" id="ARBA00008279"/>
    </source>
</evidence>
<evidence type="ECO:0000259" key="11">
    <source>
        <dbReference type="PROSITE" id="PS51712"/>
    </source>
</evidence>
<dbReference type="Gene3D" id="3.30.300.20">
    <property type="match status" value="1"/>
</dbReference>
<feature type="binding site" evidence="8">
    <location>
        <begin position="121"/>
        <end position="124"/>
    </location>
    <ligand>
        <name>GTP</name>
        <dbReference type="ChEBI" id="CHEBI:37565"/>
        <label>1</label>
    </ligand>
</feature>
<dbReference type="CDD" id="cd01895">
    <property type="entry name" value="EngA2"/>
    <property type="match status" value="1"/>
</dbReference>
<dbReference type="FunFam" id="3.30.300.20:FF:000004">
    <property type="entry name" value="GTPase Der"/>
    <property type="match status" value="1"/>
</dbReference>
<dbReference type="GO" id="GO:0005525">
    <property type="term" value="F:GTP binding"/>
    <property type="evidence" value="ECO:0007669"/>
    <property type="project" value="UniProtKB-UniRule"/>
</dbReference>
<comment type="function">
    <text evidence="8 10">GTPase that plays an essential role in the late steps of ribosome biogenesis.</text>
</comment>
<evidence type="ECO:0000313" key="13">
    <source>
        <dbReference type="Proteomes" id="UP000681075"/>
    </source>
</evidence>
<keyword evidence="5 8" id="KW-0547">Nucleotide-binding</keyword>
<gene>
    <name evidence="12" type="primary">engA</name>
    <name evidence="8" type="synonym">der</name>
    <name evidence="12" type="ORF">TMPK1_17290</name>
</gene>
<evidence type="ECO:0000256" key="5">
    <source>
        <dbReference type="ARBA" id="ARBA00022741"/>
    </source>
</evidence>
<dbReference type="Pfam" id="PF01926">
    <property type="entry name" value="MMR_HSR1"/>
    <property type="match status" value="2"/>
</dbReference>
<dbReference type="InterPro" id="IPR003593">
    <property type="entry name" value="AAA+_ATPase"/>
</dbReference>
<dbReference type="InterPro" id="IPR032859">
    <property type="entry name" value="KH_dom-like"/>
</dbReference>
<dbReference type="InterPro" id="IPR031166">
    <property type="entry name" value="G_ENGA"/>
</dbReference>
<comment type="similarity">
    <text evidence="1 8 9 10">Belongs to the TRAFAC class TrmE-Era-EngA-EngB-Septin-like GTPase superfamily. EngA (Der) GTPase family.</text>
</comment>
<evidence type="ECO:0000256" key="3">
    <source>
        <dbReference type="ARBA" id="ARBA00022517"/>
    </source>
</evidence>
<evidence type="ECO:0000256" key="2">
    <source>
        <dbReference type="ARBA" id="ARBA00020953"/>
    </source>
</evidence>
<feature type="binding site" evidence="8">
    <location>
        <begin position="11"/>
        <end position="18"/>
    </location>
    <ligand>
        <name>GTP</name>
        <dbReference type="ChEBI" id="CHEBI:37565"/>
        <label>1</label>
    </ligand>
</feature>
<feature type="binding site" evidence="8">
    <location>
        <begin position="301"/>
        <end position="304"/>
    </location>
    <ligand>
        <name>GTP</name>
        <dbReference type="ChEBI" id="CHEBI:37565"/>
        <label>2</label>
    </ligand>
</feature>
<comment type="subunit">
    <text evidence="8">Associates with the 50S ribosomal subunit.</text>
</comment>
<dbReference type="PROSITE" id="PS51712">
    <property type="entry name" value="G_ENGA"/>
    <property type="match status" value="2"/>
</dbReference>
<accession>A0A8S8XBR1</accession>
<keyword evidence="13" id="KW-1185">Reference proteome</keyword>
<evidence type="ECO:0000256" key="10">
    <source>
        <dbReference type="RuleBase" id="RU004481"/>
    </source>
</evidence>
<dbReference type="GO" id="GO:0042254">
    <property type="term" value="P:ribosome biogenesis"/>
    <property type="evidence" value="ECO:0007669"/>
    <property type="project" value="UniProtKB-KW"/>
</dbReference>
<dbReference type="PIRSF" id="PIRSF006485">
    <property type="entry name" value="GTP-binding_EngA"/>
    <property type="match status" value="1"/>
</dbReference>
<keyword evidence="3 8" id="KW-0690">Ribosome biogenesis</keyword>
<dbReference type="SUPFAM" id="SSF52540">
    <property type="entry name" value="P-loop containing nucleoside triphosphate hydrolases"/>
    <property type="match status" value="2"/>
</dbReference>
<dbReference type="InterPro" id="IPR016484">
    <property type="entry name" value="GTPase_Der"/>
</dbReference>
<organism evidence="12 13">
    <name type="scientific">Roseiterribacter gracilis</name>
    <dbReference type="NCBI Taxonomy" id="2812848"/>
    <lineage>
        <taxon>Bacteria</taxon>
        <taxon>Pseudomonadati</taxon>
        <taxon>Pseudomonadota</taxon>
        <taxon>Alphaproteobacteria</taxon>
        <taxon>Rhodospirillales</taxon>
        <taxon>Roseiterribacteraceae</taxon>
        <taxon>Roseiterribacter</taxon>
    </lineage>
</organism>
<protein>
    <recommendedName>
        <fullName evidence="2 8">GTPase Der</fullName>
    </recommendedName>
    <alternativeName>
        <fullName evidence="7 8">GTP-binding protein EngA</fullName>
    </alternativeName>
</protein>
<keyword evidence="6 8" id="KW-0342">GTP-binding</keyword>
<proteinExistence type="inferred from homology"/>
<evidence type="ECO:0000313" key="12">
    <source>
        <dbReference type="EMBL" id="GIL39492.1"/>
    </source>
</evidence>
<dbReference type="NCBIfam" id="TIGR03594">
    <property type="entry name" value="GTPase_EngA"/>
    <property type="match status" value="1"/>
</dbReference>